<name>A0A6J6A1B3_9ZZZZ</name>
<protein>
    <submittedName>
        <fullName evidence="1">Unannotated protein</fullName>
    </submittedName>
</protein>
<gene>
    <name evidence="1" type="ORF">UFOPK3547_01633</name>
</gene>
<evidence type="ECO:0000313" key="1">
    <source>
        <dbReference type="EMBL" id="CAB4347286.1"/>
    </source>
</evidence>
<dbReference type="AlphaFoldDB" id="A0A6J6A1B3"/>
<accession>A0A6J6A1B3</accession>
<reference evidence="1" key="1">
    <citation type="submission" date="2020-05" db="EMBL/GenBank/DDBJ databases">
        <authorList>
            <person name="Chiriac C."/>
            <person name="Salcher M."/>
            <person name="Ghai R."/>
            <person name="Kavagutti S V."/>
        </authorList>
    </citation>
    <scope>NUCLEOTIDE SEQUENCE</scope>
</reference>
<organism evidence="1">
    <name type="scientific">freshwater metagenome</name>
    <dbReference type="NCBI Taxonomy" id="449393"/>
    <lineage>
        <taxon>unclassified sequences</taxon>
        <taxon>metagenomes</taxon>
        <taxon>ecological metagenomes</taxon>
    </lineage>
</organism>
<dbReference type="EMBL" id="CAESAN010000190">
    <property type="protein sequence ID" value="CAB4347286.1"/>
    <property type="molecule type" value="Genomic_DNA"/>
</dbReference>
<proteinExistence type="predicted"/>
<sequence length="170" mass="18653">MPQGRRDVLIERRLSVGTSVAAVEAAERVQRFFGPCGSVRRRGESKTVGQEHGLSGDVASGVVVTFDQFGRHRHRVPDVGKALAADAVDGKLAGLSWPHVHASEIAYRVVVLRVAQPTQRYLAGITGPGRRFGIECRRDPAQQLFPLGLIWLRRILRRHVATAHPLGDIT</sequence>